<protein>
    <submittedName>
        <fullName evidence="1">5-methylcytosine-specific restriction endonuclease McrBC, regulatory subunit McrC</fullName>
    </submittedName>
</protein>
<keyword evidence="1" id="KW-0255">Endonuclease</keyword>
<dbReference type="PANTHER" id="PTHR38733">
    <property type="entry name" value="PROTEIN MCRC"/>
    <property type="match status" value="1"/>
</dbReference>
<dbReference type="InterPro" id="IPR019292">
    <property type="entry name" value="McrC"/>
</dbReference>
<accession>A0A1M4T562</accession>
<reference evidence="2" key="1">
    <citation type="submission" date="2016-11" db="EMBL/GenBank/DDBJ databases">
        <authorList>
            <person name="Varghese N."/>
            <person name="Submissions S."/>
        </authorList>
    </citation>
    <scope>NUCLEOTIDE SEQUENCE [LARGE SCALE GENOMIC DNA]</scope>
    <source>
        <strain evidence="2">DSM 10124</strain>
    </source>
</reference>
<name>A0A1M4T562_9CLOT</name>
<dbReference type="RefSeq" id="WP_073247720.1">
    <property type="nucleotide sequence ID" value="NZ_FQVG01000003.1"/>
</dbReference>
<gene>
    <name evidence="1" type="ORF">SAMN02746091_00318</name>
</gene>
<sequence length="501" mass="60025">MQKVIFRFSDYSGSKNEENGKIIKNEQCVEIKEKYKFNKEDKEEDKYFKLLCKFAENVESKNNDKQNEEDEYDIYISYGKKISLNIMDINLDTGELRTKGYIGVLRKIVKLEEDYDVTVEIGSRFDKCDKQFFLRYILSSISNYNKNYNKKYENFNPKSDENDSIWDWLLIFAFTYQLEKAYTSGLFNKYKRFEYNDSKVKGVVDINRHIKYNIPFNGKIAYNKRELTHDNEIMHLILHAYDILNKRYPNEIFAFKDKNSKAYEAICAIKEVAPNYKSENVQALIHKCSRKITHPYYHSYEHLRRICLLIIKNKGISFFDGNSSDIIGVMVNISKLWEEFLKNIVLSKIKNENTNVEYQYEIKLELKGKPEQFILKPDYVIQKEDKKYVLDAKYKIGWEKFISELNMEYIIDDYRQITNYVYLLDAQWGGVIFPYKDNSDFNGYYFNYNGGKHFYIFPLKVPKYDDGTNPDDWKKEFENNIREVIERIQNKMEIKKEDKNQ</sequence>
<keyword evidence="1" id="KW-0378">Hydrolase</keyword>
<keyword evidence="1" id="KW-0540">Nuclease</keyword>
<organism evidence="1 2">
    <name type="scientific">Caloramator proteoclasticus DSM 10124</name>
    <dbReference type="NCBI Taxonomy" id="1121262"/>
    <lineage>
        <taxon>Bacteria</taxon>
        <taxon>Bacillati</taxon>
        <taxon>Bacillota</taxon>
        <taxon>Clostridia</taxon>
        <taxon>Eubacteriales</taxon>
        <taxon>Clostridiaceae</taxon>
        <taxon>Caloramator</taxon>
    </lineage>
</organism>
<dbReference type="PANTHER" id="PTHR38733:SF1">
    <property type="entry name" value="TYPE IV METHYL-DIRECTED RESTRICTION ENZYME ECOKMCRBC"/>
    <property type="match status" value="1"/>
</dbReference>
<dbReference type="EMBL" id="FQVG01000003">
    <property type="protein sequence ID" value="SHE39609.1"/>
    <property type="molecule type" value="Genomic_DNA"/>
</dbReference>
<dbReference type="Pfam" id="PF10117">
    <property type="entry name" value="McrBC"/>
    <property type="match status" value="1"/>
</dbReference>
<keyword evidence="2" id="KW-1185">Reference proteome</keyword>
<evidence type="ECO:0000313" key="1">
    <source>
        <dbReference type="EMBL" id="SHE39609.1"/>
    </source>
</evidence>
<dbReference type="Proteomes" id="UP000184423">
    <property type="component" value="Unassembled WGS sequence"/>
</dbReference>
<dbReference type="GO" id="GO:0004519">
    <property type="term" value="F:endonuclease activity"/>
    <property type="evidence" value="ECO:0007669"/>
    <property type="project" value="UniProtKB-KW"/>
</dbReference>
<dbReference type="AlphaFoldDB" id="A0A1M4T562"/>
<proteinExistence type="predicted"/>
<evidence type="ECO:0000313" key="2">
    <source>
        <dbReference type="Proteomes" id="UP000184423"/>
    </source>
</evidence>